<dbReference type="Proteomes" id="UP000887579">
    <property type="component" value="Unplaced"/>
</dbReference>
<reference evidence="2" key="1">
    <citation type="submission" date="2022-11" db="UniProtKB">
        <authorList>
            <consortium name="WormBaseParasite"/>
        </authorList>
    </citation>
    <scope>IDENTIFICATION</scope>
</reference>
<evidence type="ECO:0000313" key="2">
    <source>
        <dbReference type="WBParaSite" id="ES5_v2.g24956.t1"/>
    </source>
</evidence>
<dbReference type="WBParaSite" id="ES5_v2.g24956.t1">
    <property type="protein sequence ID" value="ES5_v2.g24956.t1"/>
    <property type="gene ID" value="ES5_v2.g24956"/>
</dbReference>
<proteinExistence type="predicted"/>
<accession>A0AC34G5X9</accession>
<name>A0AC34G5X9_9BILA</name>
<sequence length="403" mass="45438">MADKRVFIEEYSGQPVQIYKSALSQASRISKTKNFTFWVKAKSFFVTVFLPQGYPHTVTSDYVEYQIWDTLQAFSSSLVGALATAAVLKGVGVGNQEATVLAASMTWLLKDGTGMIGRIIFAWAKGTELDSNCKKWRLVADVFNDLAFVIDITAPHFSGALFPVFCCFSSTLRAIVGVAGGATRTAVTRHQARRQNLADVAAKDGSQETLVNFISLIVSLIMLPAVNDSPTLVWFLATIFILFHIFANYKAVRALKFDTLNQKRLTICVRGFCDGIIPSVAKTNAEEPLFYRIGPMKHYGCSLSDTMKFENHKELSTMIEPHHGRWIARYVPSYEAAYISLRNDATFDDQLDAAFAIEYRVYHKSWPTLEDLDEFREEMSDCGWILDSHQLDFDEWRFREKAN</sequence>
<protein>
    <submittedName>
        <fullName evidence="2">Uncharacterized protein</fullName>
    </submittedName>
</protein>
<evidence type="ECO:0000313" key="1">
    <source>
        <dbReference type="Proteomes" id="UP000887579"/>
    </source>
</evidence>
<organism evidence="1 2">
    <name type="scientific">Panagrolaimus sp. ES5</name>
    <dbReference type="NCBI Taxonomy" id="591445"/>
    <lineage>
        <taxon>Eukaryota</taxon>
        <taxon>Metazoa</taxon>
        <taxon>Ecdysozoa</taxon>
        <taxon>Nematoda</taxon>
        <taxon>Chromadorea</taxon>
        <taxon>Rhabditida</taxon>
        <taxon>Tylenchina</taxon>
        <taxon>Panagrolaimomorpha</taxon>
        <taxon>Panagrolaimoidea</taxon>
        <taxon>Panagrolaimidae</taxon>
        <taxon>Panagrolaimus</taxon>
    </lineage>
</organism>